<dbReference type="AlphaFoldDB" id="A0A835LL65"/>
<keyword evidence="3" id="KW-1185">Reference proteome</keyword>
<feature type="compositionally biased region" description="Basic and acidic residues" evidence="1">
    <location>
        <begin position="41"/>
        <end position="79"/>
    </location>
</feature>
<gene>
    <name evidence="2" type="ORF">IFM89_012303</name>
</gene>
<evidence type="ECO:0000256" key="1">
    <source>
        <dbReference type="SAM" id="MobiDB-lite"/>
    </source>
</evidence>
<organism evidence="2 3">
    <name type="scientific">Coptis chinensis</name>
    <dbReference type="NCBI Taxonomy" id="261450"/>
    <lineage>
        <taxon>Eukaryota</taxon>
        <taxon>Viridiplantae</taxon>
        <taxon>Streptophyta</taxon>
        <taxon>Embryophyta</taxon>
        <taxon>Tracheophyta</taxon>
        <taxon>Spermatophyta</taxon>
        <taxon>Magnoliopsida</taxon>
        <taxon>Ranunculales</taxon>
        <taxon>Ranunculaceae</taxon>
        <taxon>Coptidoideae</taxon>
        <taxon>Coptis</taxon>
    </lineage>
</organism>
<reference evidence="2 3" key="1">
    <citation type="submission" date="2020-10" db="EMBL/GenBank/DDBJ databases">
        <title>The Coptis chinensis genome and diversification of protoberbering-type alkaloids.</title>
        <authorList>
            <person name="Wang B."/>
            <person name="Shu S."/>
            <person name="Song C."/>
            <person name="Liu Y."/>
        </authorList>
    </citation>
    <scope>NUCLEOTIDE SEQUENCE [LARGE SCALE GENOMIC DNA]</scope>
    <source>
        <strain evidence="2">HL-2020</strain>
        <tissue evidence="2">Leaf</tissue>
    </source>
</reference>
<feature type="region of interest" description="Disordered" evidence="1">
    <location>
        <begin position="38"/>
        <end position="100"/>
    </location>
</feature>
<name>A0A835LL65_9MAGN</name>
<protein>
    <submittedName>
        <fullName evidence="2">Uncharacterized protein</fullName>
    </submittedName>
</protein>
<proteinExistence type="predicted"/>
<dbReference type="Proteomes" id="UP000631114">
    <property type="component" value="Unassembled WGS sequence"/>
</dbReference>
<accession>A0A835LL65</accession>
<comment type="caution">
    <text evidence="2">The sequence shown here is derived from an EMBL/GenBank/DDBJ whole genome shotgun (WGS) entry which is preliminary data.</text>
</comment>
<dbReference type="EMBL" id="JADFTS010000007">
    <property type="protein sequence ID" value="KAF9596572.1"/>
    <property type="molecule type" value="Genomic_DNA"/>
</dbReference>
<evidence type="ECO:0000313" key="3">
    <source>
        <dbReference type="Proteomes" id="UP000631114"/>
    </source>
</evidence>
<evidence type="ECO:0000313" key="2">
    <source>
        <dbReference type="EMBL" id="KAF9596572.1"/>
    </source>
</evidence>
<sequence length="141" mass="16457">METWKPKGDWKIIPLGKGFFMIRLTCEDDLEEDMSARHRKKDLDAKRSDSGEKQGEDVQKARRKIRGIETRTKCLDRTKRTMSPVETMGTDSVEVPTTTTTEVVPIDVGTVDSVVERKQPRRMHKHKKMELITLMQYHNLW</sequence>